<evidence type="ECO:0000313" key="1">
    <source>
        <dbReference type="EMBL" id="TDZ20918.1"/>
    </source>
</evidence>
<proteinExistence type="predicted"/>
<sequence length="129" mass="14386">MAPKLGNSGGPIPGTIADATQDRHERIRLIKRQHMDDAERGRQQSIRFTTPSFPAILHKSGLALRSIQQIAQSVLFALYSIGQAFKQGFAQQRLLASLEHNKNVPFVLYRSSAVLLNRRVLRSLGAKHC</sequence>
<gene>
    <name evidence="1" type="ORF">Cob_v006130</name>
</gene>
<reference evidence="2" key="1">
    <citation type="journal article" date="2013" name="New Phytol.">
        <title>Comparative genomic and transcriptomic analyses reveal the hemibiotrophic stage shift of Colletotrichum fungi.</title>
        <authorList>
            <person name="Gan P."/>
            <person name="Ikeda K."/>
            <person name="Irieda H."/>
            <person name="Narusaka M."/>
            <person name="O'Connell R.J."/>
            <person name="Narusaka Y."/>
            <person name="Takano Y."/>
            <person name="Kubo Y."/>
            <person name="Shirasu K."/>
        </authorList>
    </citation>
    <scope>NUCLEOTIDE SEQUENCE [LARGE SCALE GENOMIC DNA]</scope>
    <source>
        <strain evidence="2">104-T / ATCC 96160 / CBS 514.97 / LARS 414 / MAFF 240422</strain>
    </source>
</reference>
<keyword evidence="2" id="KW-1185">Reference proteome</keyword>
<organism evidence="1 2">
    <name type="scientific">Colletotrichum orbiculare (strain 104-T / ATCC 96160 / CBS 514.97 / LARS 414 / MAFF 240422)</name>
    <name type="common">Cucumber anthracnose fungus</name>
    <name type="synonym">Colletotrichum lagenarium</name>
    <dbReference type="NCBI Taxonomy" id="1213857"/>
    <lineage>
        <taxon>Eukaryota</taxon>
        <taxon>Fungi</taxon>
        <taxon>Dikarya</taxon>
        <taxon>Ascomycota</taxon>
        <taxon>Pezizomycotina</taxon>
        <taxon>Sordariomycetes</taxon>
        <taxon>Hypocreomycetidae</taxon>
        <taxon>Glomerellales</taxon>
        <taxon>Glomerellaceae</taxon>
        <taxon>Colletotrichum</taxon>
        <taxon>Colletotrichum orbiculare species complex</taxon>
    </lineage>
</organism>
<dbReference type="AlphaFoldDB" id="A0A484FSM1"/>
<comment type="caution">
    <text evidence="1">The sequence shown here is derived from an EMBL/GenBank/DDBJ whole genome shotgun (WGS) entry which is preliminary data.</text>
</comment>
<reference evidence="2" key="2">
    <citation type="journal article" date="2019" name="Mol. Plant Microbe Interact.">
        <title>Genome sequence resources for four phytopathogenic fungi from the Colletotrichum orbiculare species complex.</title>
        <authorList>
            <person name="Gan P."/>
            <person name="Tsushima A."/>
            <person name="Narusaka M."/>
            <person name="Narusaka Y."/>
            <person name="Takano Y."/>
            <person name="Kubo Y."/>
            <person name="Shirasu K."/>
        </authorList>
    </citation>
    <scope>GENOME REANNOTATION</scope>
    <source>
        <strain evidence="2">104-T / ATCC 96160 / CBS 514.97 / LARS 414 / MAFF 240422</strain>
    </source>
</reference>
<dbReference type="EMBL" id="AMCV02000016">
    <property type="protein sequence ID" value="TDZ20918.1"/>
    <property type="molecule type" value="Genomic_DNA"/>
</dbReference>
<dbReference type="Proteomes" id="UP000014480">
    <property type="component" value="Unassembled WGS sequence"/>
</dbReference>
<evidence type="ECO:0000313" key="2">
    <source>
        <dbReference type="Proteomes" id="UP000014480"/>
    </source>
</evidence>
<accession>A0A484FSM1</accession>
<protein>
    <submittedName>
        <fullName evidence="1">Uncharacterized protein</fullName>
    </submittedName>
</protein>
<name>A0A484FSM1_COLOR</name>